<sequence length="92" mass="10299">AFKSSSSRQTSSRNVSAKNYSEEIEDNDSDMEEVSFTSSARVDKRSSNVSSSYSRPSSQSLAPRGTVFVDDDDDEDEFDPFKNAASSRRNRR</sequence>
<dbReference type="Proteomes" id="UP000824782">
    <property type="component" value="Unassembled WGS sequence"/>
</dbReference>
<name>A0AAV7CHP1_ENGPU</name>
<dbReference type="EMBL" id="WNYA01000002">
    <property type="protein sequence ID" value="KAG8584579.1"/>
    <property type="molecule type" value="Genomic_DNA"/>
</dbReference>
<evidence type="ECO:0000313" key="3">
    <source>
        <dbReference type="Proteomes" id="UP000824782"/>
    </source>
</evidence>
<comment type="caution">
    <text evidence="2">The sequence shown here is derived from an EMBL/GenBank/DDBJ whole genome shotgun (WGS) entry which is preliminary data.</text>
</comment>
<evidence type="ECO:0000313" key="2">
    <source>
        <dbReference type="EMBL" id="KAG8584578.1"/>
    </source>
</evidence>
<protein>
    <submittedName>
        <fullName evidence="2">Uncharacterized protein</fullName>
    </submittedName>
</protein>
<feature type="compositionally biased region" description="Low complexity" evidence="1">
    <location>
        <begin position="47"/>
        <end position="60"/>
    </location>
</feature>
<evidence type="ECO:0000256" key="1">
    <source>
        <dbReference type="SAM" id="MobiDB-lite"/>
    </source>
</evidence>
<feature type="compositionally biased region" description="Acidic residues" evidence="1">
    <location>
        <begin position="69"/>
        <end position="78"/>
    </location>
</feature>
<feature type="compositionally biased region" description="Low complexity" evidence="1">
    <location>
        <begin position="1"/>
        <end position="16"/>
    </location>
</feature>
<dbReference type="EMBL" id="WNYA01000002">
    <property type="protein sequence ID" value="KAG8584578.1"/>
    <property type="molecule type" value="Genomic_DNA"/>
</dbReference>
<dbReference type="AlphaFoldDB" id="A0AAV7CHP1"/>
<gene>
    <name evidence="2" type="ORF">GDO81_004674</name>
</gene>
<feature type="compositionally biased region" description="Acidic residues" evidence="1">
    <location>
        <begin position="22"/>
        <end position="33"/>
    </location>
</feature>
<feature type="region of interest" description="Disordered" evidence="1">
    <location>
        <begin position="1"/>
        <end position="92"/>
    </location>
</feature>
<reference evidence="2" key="1">
    <citation type="thesis" date="2020" institute="ProQuest LLC" country="789 East Eisenhower Parkway, Ann Arbor, MI, USA">
        <title>Comparative Genomics and Chromosome Evolution.</title>
        <authorList>
            <person name="Mudd A.B."/>
        </authorList>
    </citation>
    <scope>NUCLEOTIDE SEQUENCE</scope>
    <source>
        <strain evidence="2">237g6f4</strain>
        <tissue evidence="2">Blood</tissue>
    </source>
</reference>
<accession>A0AAV7CHP1</accession>
<feature type="non-terminal residue" evidence="2">
    <location>
        <position position="1"/>
    </location>
</feature>
<proteinExistence type="predicted"/>
<organism evidence="2 3">
    <name type="scientific">Engystomops pustulosus</name>
    <name type="common">Tungara frog</name>
    <name type="synonym">Physalaemus pustulosus</name>
    <dbReference type="NCBI Taxonomy" id="76066"/>
    <lineage>
        <taxon>Eukaryota</taxon>
        <taxon>Metazoa</taxon>
        <taxon>Chordata</taxon>
        <taxon>Craniata</taxon>
        <taxon>Vertebrata</taxon>
        <taxon>Euteleostomi</taxon>
        <taxon>Amphibia</taxon>
        <taxon>Batrachia</taxon>
        <taxon>Anura</taxon>
        <taxon>Neobatrachia</taxon>
        <taxon>Hyloidea</taxon>
        <taxon>Leptodactylidae</taxon>
        <taxon>Leiuperinae</taxon>
        <taxon>Engystomops</taxon>
    </lineage>
</organism>
<keyword evidence="3" id="KW-1185">Reference proteome</keyword>